<sequence length="217" mass="23953">MLLQVSPSKCQRMSSPRLLLRLEKGLCIAYKTKILVEATKMDGIGIRSRVQTIVAPHLANGRLESGESRKSTLIQGSITVHLLNYFENHCSIGYVLDKQDRVCYATNCGADMVKGVTSAVLCSHGDPPDPWQPRGDGASVRVIGSISFHLPLFLLLFKSLLQFLVKPKPTTSTKEDKVMAIKSVRLTVKSTFVCVKFPVSDSSIDRGLPVKYPEKLH</sequence>
<dbReference type="EMBL" id="QGKY02001250">
    <property type="protein sequence ID" value="KAF2562570.1"/>
    <property type="molecule type" value="Genomic_DNA"/>
</dbReference>
<accession>A0A8S9HYB5</accession>
<evidence type="ECO:0000313" key="1">
    <source>
        <dbReference type="EMBL" id="KAF2562570.1"/>
    </source>
</evidence>
<protein>
    <submittedName>
        <fullName evidence="1">Uncharacterized protein</fullName>
    </submittedName>
</protein>
<dbReference type="AlphaFoldDB" id="A0A8S9HYB5"/>
<proteinExistence type="predicted"/>
<gene>
    <name evidence="1" type="ORF">F2Q70_00017927</name>
</gene>
<reference evidence="1" key="1">
    <citation type="submission" date="2019-12" db="EMBL/GenBank/DDBJ databases">
        <title>Genome sequencing and annotation of Brassica cretica.</title>
        <authorList>
            <person name="Studholme D.J."/>
            <person name="Sarris P.F."/>
        </authorList>
    </citation>
    <scope>NUCLEOTIDE SEQUENCE</scope>
    <source>
        <strain evidence="1">PFS-102/07</strain>
        <tissue evidence="1">Leaf</tissue>
    </source>
</reference>
<name>A0A8S9HYB5_BRACR</name>
<comment type="caution">
    <text evidence="1">The sequence shown here is derived from an EMBL/GenBank/DDBJ whole genome shotgun (WGS) entry which is preliminary data.</text>
</comment>
<organism evidence="1">
    <name type="scientific">Brassica cretica</name>
    <name type="common">Mustard</name>
    <dbReference type="NCBI Taxonomy" id="69181"/>
    <lineage>
        <taxon>Eukaryota</taxon>
        <taxon>Viridiplantae</taxon>
        <taxon>Streptophyta</taxon>
        <taxon>Embryophyta</taxon>
        <taxon>Tracheophyta</taxon>
        <taxon>Spermatophyta</taxon>
        <taxon>Magnoliopsida</taxon>
        <taxon>eudicotyledons</taxon>
        <taxon>Gunneridae</taxon>
        <taxon>Pentapetalae</taxon>
        <taxon>rosids</taxon>
        <taxon>malvids</taxon>
        <taxon>Brassicales</taxon>
        <taxon>Brassicaceae</taxon>
        <taxon>Brassiceae</taxon>
        <taxon>Brassica</taxon>
    </lineage>
</organism>